<dbReference type="Proteomes" id="UP000002595">
    <property type="component" value="Chromosome"/>
</dbReference>
<evidence type="ECO:0000256" key="5">
    <source>
        <dbReference type="ARBA" id="ARBA00022741"/>
    </source>
</evidence>
<dbReference type="AlphaFoldDB" id="A1RTU2"/>
<dbReference type="PANTHER" id="PTHR43654:SF1">
    <property type="entry name" value="ISOPENTENYL PHOSPHATE KINASE"/>
    <property type="match status" value="1"/>
</dbReference>
<dbReference type="InterPro" id="IPR024192">
    <property type="entry name" value="Fosfomycin_R_FomA-type"/>
</dbReference>
<feature type="binding site" evidence="10">
    <location>
        <position position="155"/>
    </location>
    <ligand>
        <name>ATP</name>
        <dbReference type="ChEBI" id="CHEBI:30616"/>
    </ligand>
</feature>
<accession>A1RTU2</accession>
<dbReference type="PIRSF" id="PIRSF016496">
    <property type="entry name" value="Kin_FomA"/>
    <property type="match status" value="1"/>
</dbReference>
<evidence type="ECO:0000256" key="10">
    <source>
        <dbReference type="PIRSR" id="PIRSR016496-1"/>
    </source>
</evidence>
<feature type="binding site" evidence="10">
    <location>
        <position position="44"/>
    </location>
    <ligand>
        <name>ATP</name>
        <dbReference type="ChEBI" id="CHEBI:30616"/>
    </ligand>
</feature>
<evidence type="ECO:0000313" key="14">
    <source>
        <dbReference type="Proteomes" id="UP000002595"/>
    </source>
</evidence>
<dbReference type="STRING" id="384616.Pisl_1207"/>
<dbReference type="Gene3D" id="3.40.1160.10">
    <property type="entry name" value="Acetylglutamate kinase-like"/>
    <property type="match status" value="1"/>
</dbReference>
<evidence type="ECO:0000256" key="1">
    <source>
        <dbReference type="ARBA" id="ARBA00010540"/>
    </source>
</evidence>
<evidence type="ECO:0000313" key="13">
    <source>
        <dbReference type="EMBL" id="ABL88374.1"/>
    </source>
</evidence>
<dbReference type="HOGENOM" id="CLU_070213_0_0_2"/>
<keyword evidence="7 10" id="KW-0067">ATP-binding</keyword>
<evidence type="ECO:0000256" key="6">
    <source>
        <dbReference type="ARBA" id="ARBA00022777"/>
    </source>
</evidence>
<name>A1RTU2_PYRIL</name>
<protein>
    <recommendedName>
        <fullName evidence="3">Isopentenyl phosphate kinase</fullName>
        <ecNumber evidence="2">2.7.4.26</ecNumber>
    </recommendedName>
</protein>
<feature type="binding site" evidence="10">
    <location>
        <position position="192"/>
    </location>
    <ligand>
        <name>ATP</name>
        <dbReference type="ChEBI" id="CHEBI:30616"/>
    </ligand>
</feature>
<dbReference type="GO" id="GO:0005829">
    <property type="term" value="C:cytosol"/>
    <property type="evidence" value="ECO:0007669"/>
    <property type="project" value="TreeGrafter"/>
</dbReference>
<keyword evidence="4 13" id="KW-0808">Transferase</keyword>
<sequence>MYIVKFGGSAITDKTKPYTYVKGRISYIASTLRGRPAVLIHGAGSFAHPHVKTYGLTPLGIAYTKAALKRLTSYVIEELAEAGVYAMPIEPSDIFWRDTPTRLEPIKHALENGLYPLLHGDIVPADVGYVVISGDDIALQLTKALKPNAVVFLMDVDGIYTAPPGTPGASKIQRIESDIDIEGTAGIDVTGGVRKKIAVGLAIAALGIPVFYCSIMDREAVEKILEGKTPESCTMAEP</sequence>
<feature type="binding site" evidence="10">
    <location>
        <position position="196"/>
    </location>
    <ligand>
        <name>ATP</name>
        <dbReference type="ChEBI" id="CHEBI:30616"/>
    </ligand>
</feature>
<dbReference type="OrthoDB" id="15328at2157"/>
<keyword evidence="6 13" id="KW-0418">Kinase</keyword>
<evidence type="ECO:0000256" key="9">
    <source>
        <dbReference type="ARBA" id="ARBA00049063"/>
    </source>
</evidence>
<feature type="site" description="Transition state stabilizer" evidence="11">
    <location>
        <position position="14"/>
    </location>
</feature>
<evidence type="ECO:0000259" key="12">
    <source>
        <dbReference type="Pfam" id="PF00696"/>
    </source>
</evidence>
<dbReference type="InterPro" id="IPR036393">
    <property type="entry name" value="AceGlu_kinase-like_sf"/>
</dbReference>
<keyword evidence="5 10" id="KW-0547">Nucleotide-binding</keyword>
<keyword evidence="14" id="KW-1185">Reference proteome</keyword>
<evidence type="ECO:0000256" key="8">
    <source>
        <dbReference type="ARBA" id="ARBA00023229"/>
    </source>
</evidence>
<dbReference type="eggNOG" id="arCOG00860">
    <property type="taxonomic scope" value="Archaea"/>
</dbReference>
<feature type="binding site" evidence="10">
    <location>
        <position position="43"/>
    </location>
    <ligand>
        <name>substrate</name>
    </ligand>
</feature>
<dbReference type="EMBL" id="CP000504">
    <property type="protein sequence ID" value="ABL88374.1"/>
    <property type="molecule type" value="Genomic_DNA"/>
</dbReference>
<dbReference type="RefSeq" id="WP_011762949.1">
    <property type="nucleotide sequence ID" value="NC_008701.1"/>
</dbReference>
<feature type="binding site" evidence="10">
    <location>
        <position position="134"/>
    </location>
    <ligand>
        <name>substrate</name>
    </ligand>
</feature>
<evidence type="ECO:0000256" key="3">
    <source>
        <dbReference type="ARBA" id="ARBA00017267"/>
    </source>
</evidence>
<comment type="similarity">
    <text evidence="1">Belongs to the isopentenyl phosphate kinase family.</text>
</comment>
<comment type="catalytic activity">
    <reaction evidence="9">
        <text>isopentenyl phosphate + ATP = isopentenyl diphosphate + ADP</text>
        <dbReference type="Rhea" id="RHEA:33963"/>
        <dbReference type="ChEBI" id="CHEBI:30616"/>
        <dbReference type="ChEBI" id="CHEBI:65078"/>
        <dbReference type="ChEBI" id="CHEBI:128769"/>
        <dbReference type="ChEBI" id="CHEBI:456216"/>
        <dbReference type="EC" id="2.7.4.26"/>
    </reaction>
</comment>
<dbReference type="Pfam" id="PF00696">
    <property type="entry name" value="AA_kinase"/>
    <property type="match status" value="1"/>
</dbReference>
<proteinExistence type="inferred from homology"/>
<organism evidence="13 14">
    <name type="scientific">Pyrobaculum islandicum (strain DSM 4184 / JCM 9189 / GEO3)</name>
    <dbReference type="NCBI Taxonomy" id="384616"/>
    <lineage>
        <taxon>Archaea</taxon>
        <taxon>Thermoproteota</taxon>
        <taxon>Thermoprotei</taxon>
        <taxon>Thermoproteales</taxon>
        <taxon>Thermoproteaceae</taxon>
        <taxon>Pyrobaculum</taxon>
    </lineage>
</organism>
<feature type="domain" description="Aspartate/glutamate/uridylate kinase" evidence="12">
    <location>
        <begin position="3"/>
        <end position="211"/>
    </location>
</feature>
<evidence type="ECO:0000256" key="2">
    <source>
        <dbReference type="ARBA" id="ARBA00012908"/>
    </source>
</evidence>
<feature type="binding site" evidence="10">
    <location>
        <begin position="5"/>
        <end position="9"/>
    </location>
    <ligand>
        <name>ATP</name>
        <dbReference type="ChEBI" id="CHEBI:30616"/>
    </ligand>
</feature>
<dbReference type="PANTHER" id="PTHR43654">
    <property type="entry name" value="GLUTAMATE 5-KINASE"/>
    <property type="match status" value="1"/>
</dbReference>
<dbReference type="CDD" id="cd04241">
    <property type="entry name" value="AAK_FomA-like"/>
    <property type="match status" value="1"/>
</dbReference>
<evidence type="ECO:0000256" key="11">
    <source>
        <dbReference type="PIRSR" id="PIRSR016496-2"/>
    </source>
</evidence>
<dbReference type="GO" id="GO:0102043">
    <property type="term" value="F:isopentenyl phosphate kinase activity"/>
    <property type="evidence" value="ECO:0007669"/>
    <property type="project" value="UniProtKB-EC"/>
</dbReference>
<dbReference type="GO" id="GO:0016114">
    <property type="term" value="P:terpenoid biosynthetic process"/>
    <property type="evidence" value="ECO:0007669"/>
    <property type="project" value="TreeGrafter"/>
</dbReference>
<dbReference type="InterPro" id="IPR001048">
    <property type="entry name" value="Asp/Glu/Uridylate_kinase"/>
</dbReference>
<reference evidence="13" key="1">
    <citation type="submission" date="2006-12" db="EMBL/GenBank/DDBJ databases">
        <title>Complete sequence of Pyrobaculum islandicum DSM 4184.</title>
        <authorList>
            <person name="Copeland A."/>
            <person name="Lucas S."/>
            <person name="Lapidus A."/>
            <person name="Barry K."/>
            <person name="Detter J.C."/>
            <person name="Glavina del Rio T."/>
            <person name="Dalin E."/>
            <person name="Tice H."/>
            <person name="Pitluck S."/>
            <person name="Meincke L."/>
            <person name="Brettin T."/>
            <person name="Bruce D."/>
            <person name="Han C."/>
            <person name="Tapia R."/>
            <person name="Gilna P."/>
            <person name="Schmutz J."/>
            <person name="Larimer F."/>
            <person name="Land M."/>
            <person name="Hauser L."/>
            <person name="Kyrpides N."/>
            <person name="Mikhailova N."/>
            <person name="Cozen A.E."/>
            <person name="Fitz-Gibbon S.T."/>
            <person name="House C.H."/>
            <person name="Saltikov C."/>
            <person name="Lowe T."/>
            <person name="Richardson P."/>
        </authorList>
    </citation>
    <scope>NUCLEOTIDE SEQUENCE [LARGE SCALE GENOMIC DNA]</scope>
    <source>
        <strain evidence="13">DSM 4184</strain>
    </source>
</reference>
<feature type="binding site" evidence="10">
    <location>
        <position position="48"/>
    </location>
    <ligand>
        <name>substrate</name>
    </ligand>
</feature>
<evidence type="ECO:0000256" key="7">
    <source>
        <dbReference type="ARBA" id="ARBA00022840"/>
    </source>
</evidence>
<dbReference type="KEGG" id="pis:Pisl_1207"/>
<dbReference type="GO" id="GO:0016301">
    <property type="term" value="F:kinase activity"/>
    <property type="evidence" value="ECO:0007669"/>
    <property type="project" value="UniProtKB-KW"/>
</dbReference>
<gene>
    <name evidence="13" type="ordered locus">Pisl_1207</name>
</gene>
<dbReference type="NCBIfam" id="NF040647">
    <property type="entry name" value="IPPK_Arch"/>
    <property type="match status" value="1"/>
</dbReference>
<dbReference type="GO" id="GO:0005524">
    <property type="term" value="F:ATP binding"/>
    <property type="evidence" value="ECO:0007669"/>
    <property type="project" value="UniProtKB-KW"/>
</dbReference>
<keyword evidence="8" id="KW-0414">Isoprene biosynthesis</keyword>
<dbReference type="EC" id="2.7.4.26" evidence="2"/>
<dbReference type="SUPFAM" id="SSF53633">
    <property type="entry name" value="Carbamate kinase-like"/>
    <property type="match status" value="1"/>
</dbReference>
<dbReference type="GeneID" id="4616729"/>
<evidence type="ECO:0000256" key="4">
    <source>
        <dbReference type="ARBA" id="ARBA00022679"/>
    </source>
</evidence>